<dbReference type="SUPFAM" id="SSF52058">
    <property type="entry name" value="L domain-like"/>
    <property type="match status" value="2"/>
</dbReference>
<proteinExistence type="predicted"/>
<evidence type="ECO:0000256" key="5">
    <source>
        <dbReference type="SAM" id="MobiDB-lite"/>
    </source>
</evidence>
<organism evidence="6 7">
    <name type="scientific">Toxoplasma gondii VAND</name>
    <dbReference type="NCBI Taxonomy" id="933077"/>
    <lineage>
        <taxon>Eukaryota</taxon>
        <taxon>Sar</taxon>
        <taxon>Alveolata</taxon>
        <taxon>Apicomplexa</taxon>
        <taxon>Conoidasida</taxon>
        <taxon>Coccidia</taxon>
        <taxon>Eucoccidiorida</taxon>
        <taxon>Eimeriorina</taxon>
        <taxon>Sarcocystidae</taxon>
        <taxon>Toxoplasma</taxon>
    </lineage>
</organism>
<evidence type="ECO:0000256" key="4">
    <source>
        <dbReference type="ARBA" id="ARBA00022737"/>
    </source>
</evidence>
<evidence type="ECO:0000256" key="3">
    <source>
        <dbReference type="ARBA" id="ARBA00022614"/>
    </source>
</evidence>
<dbReference type="InterPro" id="IPR003591">
    <property type="entry name" value="Leu-rich_rpt_typical-subtyp"/>
</dbReference>
<reference evidence="6 7" key="2">
    <citation type="journal article" date="2015" name="Eukaryot. Cell">
        <title>Genetic mapping reveals that sinefungin resistance in Toxoplasma gondii is controlled by a putative amino acid transporter locus that can be used as a negative selectable marker.</title>
        <authorList>
            <person name="Behnke M.S."/>
            <person name="Khan A."/>
            <person name="Sibley L.D."/>
        </authorList>
    </citation>
    <scope>NUCLEOTIDE SEQUENCE [LARGE SCALE GENOMIC DNA]</scope>
    <source>
        <strain evidence="6 7">VAND</strain>
    </source>
</reference>
<sequence length="1602" mass="178680">MGPPVKRRSPGLSAVADLEFLDASFNRISSLGLHLRGLSKLHTLRIASNRLETLSGLSHASGVVELHAPGNRIEELGRGLRDNLKLQRVNLASNRIRDLSEVFYLTLLPELMELHMADLDFSASANPVCKLKNFETFCIYHLPHLKIFNKTRLDAKIAQVVCQTYSRKQLYYTTRLRVVKRRFVTAATEVSNLHKANWKAKKKLLREIEDQVSKQSPVSASPASSRPTVQEAKIVEEALRESLIVKQMVLARMEELKQRAERSLLWEHESAGNVFFERGTPAHDWYNDVVHLVTSRFHLKEFQPLSLKGVQVKAVTKIHNRLLEHRFNEHHARLVEDGGSRSEVLFYGVDPAAPQEMHWVCRRGFLSAEKANERGIHPFVPLCTSLYGADAPRLRSFFKTESSSAGAREVLRANEEWHLFTEDGCVTAEGMDWVFEKAAMLFPPGELLICRAIIHQPTLSCLMVGDDHVCGPSALWQKKPMAHLVPYSDATEETEVEDEDKDGIREAPTLARSSTASYRYREGQPHDKYWWILSPDVVLPLYHVVIGYETEKRSFASPWSGRQLNRKIPSDDERRRLPECRKHAGLFAEDLAHRSSSAPVGSLFSSSTDTSQPLVALEARAGEAPSDACAEDEHDTLGEFLEILNFYRSFVSTSGDLTRGCGHSASYRLGKQLDGGTSACDGSESGTDDYRSSSTEERTMPLRTAAGSQKRSQVYLPPRSCQTEASDGFGDRSAYRTHGLLLGGRGVLNEATLWGHDGDQLRRALKINSETDYRSMTSIELPNAGLIAIEPSLLERAHQLRELRLPWNKIKSFEDILPCVGDTPHLFPRLTLLDVSFNEIKDVPAFIWAPDLRTLDVSFNEISDVQSIKVIATRAPNIEELRIKGNPVACVDSASESFCGALPRLLSFDGDALRKTASSDRNSDALTNKSLSSESALSTYDLLPFCYLCPPAMGVNSRQPEEHGMLCSRAVLSVKKAFELKASCGSEKGEHTSPLHASGAACAWTETGNSAAEMGAMHLSPEFGLLTRNFLHGLSRVNWPAYINCIELPSQKLSTVPDLRIFSNLRRAVLSHNKLSSLQPLLACAKLETVIASDNFLVDLGELYQLQELRHLDVAQNMIKEFPSSLDAPRKLCFLALENNLIEHVSNLELFDDLTQLFLSYNRLSDFRSIIHLGSRGGLKVLDLAGNPLCRLPDYRDYTLYLLHGLKILDGIAVNSKHQVQIREAFSGKVTAELLEQLLGSAPPYAAESVDLGDRNLRDLGDVITSFNFPNVKEMNLDGNLLTSLAGVEHLPKLEVLCINRNRVEIRGRSLGGVSLNDTRHFPNLQRLELSYNCISECRDLQSFKWERLSVLHLAGNSISSVEGLGDLHALRELDLSHNKIRRCLPGSFQNLVRLERLNLEQNGLKTLSNISPLPSLKFLNVARNRIKDVVEVEKLIDLSSLRYLLFYGNPASSVASYRVHVLHYLRHLAELDEKSPTNDELAEAELIRLRRQIKQQQSLPTVNAPALSSDSKAKKKKVAVQVLNLGVDQNHHPLSLSLSSVTTHRKHTSLAVPLSLELCPSGIDTANRASPDKLKDGGQVVNATVQPPTYLGLLHRLRPRS</sequence>
<accession>A0A086QDL2</accession>
<dbReference type="Proteomes" id="UP000028840">
    <property type="component" value="Unassembled WGS sequence"/>
</dbReference>
<dbReference type="PANTHER" id="PTHR15454:SF69">
    <property type="entry name" value="SERINE_THREONINE-PROTEIN KINASE 11-INTERACTING PROTEIN"/>
    <property type="match status" value="1"/>
</dbReference>
<dbReference type="Pfam" id="PF13516">
    <property type="entry name" value="LRR_6"/>
    <property type="match status" value="1"/>
</dbReference>
<dbReference type="GO" id="GO:0005737">
    <property type="term" value="C:cytoplasm"/>
    <property type="evidence" value="ECO:0007669"/>
    <property type="project" value="UniProtKB-SubCell"/>
</dbReference>
<reference evidence="6 7" key="1">
    <citation type="submission" date="2014-08" db="EMBL/GenBank/DDBJ databases">
        <authorList>
            <person name="Sibley D."/>
            <person name="Venepally P."/>
            <person name="Karamycheva S."/>
            <person name="Hadjithomas M."/>
            <person name="Khan A."/>
            <person name="Brunk B."/>
            <person name="Roos D."/>
            <person name="Caler E."/>
            <person name="Lorenzi H."/>
        </authorList>
    </citation>
    <scope>NUCLEOTIDE SEQUENCE [LARGE SCALE GENOMIC DNA]</scope>
    <source>
        <strain evidence="6 7">VAND</strain>
    </source>
</reference>
<dbReference type="Gene3D" id="3.80.10.10">
    <property type="entry name" value="Ribonuclease Inhibitor"/>
    <property type="match status" value="6"/>
</dbReference>
<evidence type="ECO:0000256" key="1">
    <source>
        <dbReference type="ARBA" id="ARBA00004496"/>
    </source>
</evidence>
<dbReference type="Pfam" id="PF14580">
    <property type="entry name" value="LRR_9"/>
    <property type="match status" value="2"/>
</dbReference>
<evidence type="ECO:0000256" key="2">
    <source>
        <dbReference type="ARBA" id="ARBA00022490"/>
    </source>
</evidence>
<dbReference type="InterPro" id="IPR032675">
    <property type="entry name" value="LRR_dom_sf"/>
</dbReference>
<dbReference type="SMART" id="SM00369">
    <property type="entry name" value="LRR_TYP"/>
    <property type="match status" value="10"/>
</dbReference>
<gene>
    <name evidence="6" type="ORF">TGVAND_260480</name>
</gene>
<dbReference type="VEuPathDB" id="ToxoDB:TGVAND_260480"/>
<dbReference type="EMBL" id="AEYJ02000373">
    <property type="protein sequence ID" value="KFH10694.1"/>
    <property type="molecule type" value="Genomic_DNA"/>
</dbReference>
<feature type="compositionally biased region" description="Basic and acidic residues" evidence="5">
    <location>
        <begin position="688"/>
        <end position="700"/>
    </location>
</feature>
<dbReference type="SUPFAM" id="SSF52075">
    <property type="entry name" value="Outer arm dynein light chain 1"/>
    <property type="match status" value="3"/>
</dbReference>
<feature type="region of interest" description="Disordered" evidence="5">
    <location>
        <begin position="673"/>
        <end position="713"/>
    </location>
</feature>
<dbReference type="OrthoDB" id="1517790at2759"/>
<dbReference type="SMART" id="SM00364">
    <property type="entry name" value="LRR_BAC"/>
    <property type="match status" value="8"/>
</dbReference>
<evidence type="ECO:0000313" key="6">
    <source>
        <dbReference type="EMBL" id="KFH10694.1"/>
    </source>
</evidence>
<keyword evidence="2" id="KW-0963">Cytoplasm</keyword>
<evidence type="ECO:0000313" key="7">
    <source>
        <dbReference type="Proteomes" id="UP000028840"/>
    </source>
</evidence>
<comment type="caution">
    <text evidence="6">The sequence shown here is derived from an EMBL/GenBank/DDBJ whole genome shotgun (WGS) entry which is preliminary data.</text>
</comment>
<name>A0A086QDL2_TOXGO</name>
<dbReference type="PROSITE" id="PS51450">
    <property type="entry name" value="LRR"/>
    <property type="match status" value="10"/>
</dbReference>
<comment type="subcellular location">
    <subcellularLocation>
        <location evidence="1">Cytoplasm</location>
    </subcellularLocation>
</comment>
<keyword evidence="3" id="KW-0433">Leucine-rich repeat</keyword>
<dbReference type="InterPro" id="IPR001611">
    <property type="entry name" value="Leu-rich_rpt"/>
</dbReference>
<keyword evidence="4" id="KW-0677">Repeat</keyword>
<protein>
    <submittedName>
        <fullName evidence="6">Leucine rich repeat-containing protein</fullName>
    </submittedName>
</protein>
<dbReference type="PANTHER" id="PTHR15454">
    <property type="entry name" value="NISCHARIN RELATED"/>
    <property type="match status" value="1"/>
</dbReference>
<dbReference type="SMART" id="SM00365">
    <property type="entry name" value="LRR_SD22"/>
    <property type="match status" value="12"/>
</dbReference>